<gene>
    <name evidence="2" type="ORF">GCM10010151_52980</name>
</gene>
<keyword evidence="3" id="KW-1185">Reference proteome</keyword>
<organism evidence="2 3">
    <name type="scientific">Actinoallomurus spadix</name>
    <dbReference type="NCBI Taxonomy" id="79912"/>
    <lineage>
        <taxon>Bacteria</taxon>
        <taxon>Bacillati</taxon>
        <taxon>Actinomycetota</taxon>
        <taxon>Actinomycetes</taxon>
        <taxon>Streptosporangiales</taxon>
        <taxon>Thermomonosporaceae</taxon>
        <taxon>Actinoallomurus</taxon>
    </lineage>
</organism>
<feature type="region of interest" description="Disordered" evidence="1">
    <location>
        <begin position="208"/>
        <end position="431"/>
    </location>
</feature>
<dbReference type="Proteomes" id="UP001501822">
    <property type="component" value="Unassembled WGS sequence"/>
</dbReference>
<comment type="caution">
    <text evidence="2">The sequence shown here is derived from an EMBL/GenBank/DDBJ whole genome shotgun (WGS) entry which is preliminary data.</text>
</comment>
<dbReference type="EMBL" id="BAAABM010000047">
    <property type="protein sequence ID" value="GAA0356746.1"/>
    <property type="molecule type" value="Genomic_DNA"/>
</dbReference>
<protein>
    <submittedName>
        <fullName evidence="2">Uncharacterized protein</fullName>
    </submittedName>
</protein>
<feature type="compositionally biased region" description="Basic and acidic residues" evidence="1">
    <location>
        <begin position="338"/>
        <end position="350"/>
    </location>
</feature>
<dbReference type="RefSeq" id="WP_252802270.1">
    <property type="nucleotide sequence ID" value="NZ_BAAABM010000047.1"/>
</dbReference>
<sequence length="431" mass="46766">MSTDNIGWRGKGHEEHLVLTPEEDAKVRAAHERAASAQTSLDRKMTALRGMTSQHGSNLEGISNSLKGLDSFRRKVAKKVAEGRAADAVITDTRDLNRYTICFSSDSYSRGAKDAFEHLNQLGLEPLNPEDTHRNTWNDPTYKGINTTWRDLDTGQPVEIQFHTPESFRAKEDNHAFYELKRAGSLTKDEQSAADWLQAERYKDVTVPEGHESIVQPRPERALSQPSADAVDRVRAMEQALKIQHDPNLPNSSSGQAEPAPNAELMNEADPTSQEGPEGASAASVDDVGGEEPTGGAREDTEPGNAEQPATNSPEEEITRGSASAESDGERQPPLQSSEEKSTADGHDSAGEPQSDGDSPEQDDAETTKPDAEGAEAGEADRSSYEAHDEDEMDRISEAQDGGSEADDHGYGEGEREDAYSVPESRERGGI</sequence>
<evidence type="ECO:0000313" key="3">
    <source>
        <dbReference type="Proteomes" id="UP001501822"/>
    </source>
</evidence>
<reference evidence="3" key="1">
    <citation type="journal article" date="2019" name="Int. J. Syst. Evol. Microbiol.">
        <title>The Global Catalogue of Microorganisms (GCM) 10K type strain sequencing project: providing services to taxonomists for standard genome sequencing and annotation.</title>
        <authorList>
            <consortium name="The Broad Institute Genomics Platform"/>
            <consortium name="The Broad Institute Genome Sequencing Center for Infectious Disease"/>
            <person name="Wu L."/>
            <person name="Ma J."/>
        </authorList>
    </citation>
    <scope>NUCLEOTIDE SEQUENCE [LARGE SCALE GENOMIC DNA]</scope>
    <source>
        <strain evidence="3">JCM 3146</strain>
    </source>
</reference>
<accession>A0ABP3GYS2</accession>
<name>A0ABP3GYS2_9ACTN</name>
<proteinExistence type="predicted"/>
<evidence type="ECO:0000256" key="1">
    <source>
        <dbReference type="SAM" id="MobiDB-lite"/>
    </source>
</evidence>
<feature type="compositionally biased region" description="Basic and acidic residues" evidence="1">
    <location>
        <begin position="406"/>
        <end position="431"/>
    </location>
</feature>
<evidence type="ECO:0000313" key="2">
    <source>
        <dbReference type="EMBL" id="GAA0356746.1"/>
    </source>
</evidence>